<reference evidence="1 2" key="1">
    <citation type="submission" date="2018-12" db="EMBL/GenBank/DDBJ databases">
        <title>Genome Sequence of Candidatus Viridilinea halotolerans isolated from saline sulfide-rich spring.</title>
        <authorList>
            <person name="Grouzdev D.S."/>
            <person name="Burganskaya E.I."/>
            <person name="Krutkina M.S."/>
            <person name="Sukhacheva M.V."/>
            <person name="Gorlenko V.M."/>
        </authorList>
    </citation>
    <scope>NUCLEOTIDE SEQUENCE [LARGE SCALE GENOMIC DNA]</scope>
    <source>
        <strain evidence="1">Chok-6</strain>
    </source>
</reference>
<evidence type="ECO:0000313" key="1">
    <source>
        <dbReference type="EMBL" id="RRR74150.1"/>
    </source>
</evidence>
<dbReference type="Proteomes" id="UP000280307">
    <property type="component" value="Unassembled WGS sequence"/>
</dbReference>
<dbReference type="EMBL" id="RSAS01000292">
    <property type="protein sequence ID" value="RRR74150.1"/>
    <property type="molecule type" value="Genomic_DNA"/>
</dbReference>
<organism evidence="1 2">
    <name type="scientific">Candidatus Viridilinea halotolerans</name>
    <dbReference type="NCBI Taxonomy" id="2491704"/>
    <lineage>
        <taxon>Bacteria</taxon>
        <taxon>Bacillati</taxon>
        <taxon>Chloroflexota</taxon>
        <taxon>Chloroflexia</taxon>
        <taxon>Chloroflexales</taxon>
        <taxon>Chloroflexineae</taxon>
        <taxon>Oscillochloridaceae</taxon>
        <taxon>Candidatus Viridilinea</taxon>
    </lineage>
</organism>
<evidence type="ECO:0000313" key="2">
    <source>
        <dbReference type="Proteomes" id="UP000280307"/>
    </source>
</evidence>
<name>A0A426U343_9CHLR</name>
<gene>
    <name evidence="1" type="ORF">EI684_07635</name>
</gene>
<proteinExistence type="predicted"/>
<comment type="caution">
    <text evidence="1">The sequence shown here is derived from an EMBL/GenBank/DDBJ whole genome shotgun (WGS) entry which is preliminary data.</text>
</comment>
<protein>
    <submittedName>
        <fullName evidence="1">Uncharacterized protein</fullName>
    </submittedName>
</protein>
<accession>A0A426U343</accession>
<sequence length="157" mass="16355">MDIHQGGIVWFEGLGFDIGARVALVGTEAQAEAQARAGSVVGFDASGPRKGENFIRVLVQPDGPEPKIVALPPASLRPEEGPEIAGLARSILAGLEQSLTATGFANLLTWLTGPEGQALAADPSIRRQRVRVGGMALPGLTLPELVALAAERQANMK</sequence>
<dbReference type="AlphaFoldDB" id="A0A426U343"/>